<feature type="non-terminal residue" evidence="7">
    <location>
        <position position="1"/>
    </location>
</feature>
<protein>
    <recommendedName>
        <fullName evidence="8">Iron export ABC transporter permease subunit FetB</fullName>
    </recommendedName>
</protein>
<feature type="transmembrane region" description="Helical" evidence="6">
    <location>
        <begin position="31"/>
        <end position="50"/>
    </location>
</feature>
<evidence type="ECO:0000256" key="3">
    <source>
        <dbReference type="ARBA" id="ARBA00022692"/>
    </source>
</evidence>
<feature type="transmembrane region" description="Helical" evidence="6">
    <location>
        <begin position="113"/>
        <end position="134"/>
    </location>
</feature>
<keyword evidence="5 6" id="KW-0472">Membrane</keyword>
<keyword evidence="4 6" id="KW-1133">Transmembrane helix</keyword>
<evidence type="ECO:0000256" key="4">
    <source>
        <dbReference type="ARBA" id="ARBA00022989"/>
    </source>
</evidence>
<dbReference type="EMBL" id="UINC01103291">
    <property type="protein sequence ID" value="SVC65555.1"/>
    <property type="molecule type" value="Genomic_DNA"/>
</dbReference>
<dbReference type="InterPro" id="IPR005226">
    <property type="entry name" value="UPF0014_fam"/>
</dbReference>
<evidence type="ECO:0000256" key="1">
    <source>
        <dbReference type="ARBA" id="ARBA00004141"/>
    </source>
</evidence>
<sequence length="277" mass="31118">HTQKSNSKKIHTKSRQYNGGRKMIEITPVKLSLCLIFILISGLTSLILRLKLEKDLAWGTVRTFAQLFLVGYVLQYIFKIESFVLTLVLYTSMVFWATHAIQSRNKEDSISIFSPIFISMIISYTVITILVTAVIIQVKPWYKPQYFIPISGMIIGNSMTAIAISLDRLFSDIKNQRDEIELFFSLGATYQEATVKIFRDAIQAGMIPSINAMMTVGLVKLPGMMTGQILSGVNPLMAIKYQIIVMLMLVASTAIGNIIVVRIVRKLCFSQAHQIAI</sequence>
<organism evidence="7">
    <name type="scientific">marine metagenome</name>
    <dbReference type="NCBI Taxonomy" id="408172"/>
    <lineage>
        <taxon>unclassified sequences</taxon>
        <taxon>metagenomes</taxon>
        <taxon>ecological metagenomes</taxon>
    </lineage>
</organism>
<comment type="similarity">
    <text evidence="2">Belongs to the UPF0014 family.</text>
</comment>
<dbReference type="PANTHER" id="PTHR30028:SF0">
    <property type="entry name" value="PROTEIN ALUMINUM SENSITIVE 3"/>
    <property type="match status" value="1"/>
</dbReference>
<keyword evidence="3 6" id="KW-0812">Transmembrane</keyword>
<evidence type="ECO:0000313" key="7">
    <source>
        <dbReference type="EMBL" id="SVC65555.1"/>
    </source>
</evidence>
<evidence type="ECO:0000256" key="6">
    <source>
        <dbReference type="SAM" id="Phobius"/>
    </source>
</evidence>
<feature type="transmembrane region" description="Helical" evidence="6">
    <location>
        <begin position="241"/>
        <end position="264"/>
    </location>
</feature>
<dbReference type="Pfam" id="PF03649">
    <property type="entry name" value="UPF0014"/>
    <property type="match status" value="1"/>
</dbReference>
<dbReference type="AlphaFoldDB" id="A0A382NYW3"/>
<evidence type="ECO:0000256" key="5">
    <source>
        <dbReference type="ARBA" id="ARBA00023136"/>
    </source>
</evidence>
<feature type="transmembrane region" description="Helical" evidence="6">
    <location>
        <begin position="146"/>
        <end position="166"/>
    </location>
</feature>
<evidence type="ECO:0008006" key="8">
    <source>
        <dbReference type="Google" id="ProtNLM"/>
    </source>
</evidence>
<proteinExistence type="inferred from homology"/>
<dbReference type="GO" id="GO:0005886">
    <property type="term" value="C:plasma membrane"/>
    <property type="evidence" value="ECO:0007669"/>
    <property type="project" value="TreeGrafter"/>
</dbReference>
<reference evidence="7" key="1">
    <citation type="submission" date="2018-05" db="EMBL/GenBank/DDBJ databases">
        <authorList>
            <person name="Lanie J.A."/>
            <person name="Ng W.-L."/>
            <person name="Kazmierczak K.M."/>
            <person name="Andrzejewski T.M."/>
            <person name="Davidsen T.M."/>
            <person name="Wayne K.J."/>
            <person name="Tettelin H."/>
            <person name="Glass J.I."/>
            <person name="Rusch D."/>
            <person name="Podicherti R."/>
            <person name="Tsui H.-C.T."/>
            <person name="Winkler M.E."/>
        </authorList>
    </citation>
    <scope>NUCLEOTIDE SEQUENCE</scope>
</reference>
<comment type="subcellular location">
    <subcellularLocation>
        <location evidence="1">Membrane</location>
        <topology evidence="1">Multi-pass membrane protein</topology>
    </subcellularLocation>
</comment>
<evidence type="ECO:0000256" key="2">
    <source>
        <dbReference type="ARBA" id="ARBA00005268"/>
    </source>
</evidence>
<name>A0A382NYW3_9ZZZZ</name>
<gene>
    <name evidence="7" type="ORF">METZ01_LOCUS318409</name>
</gene>
<accession>A0A382NYW3</accession>
<dbReference type="PANTHER" id="PTHR30028">
    <property type="entry name" value="UPF0014 INNER MEMBRANE PROTEIN YBBM-RELATED"/>
    <property type="match status" value="1"/>
</dbReference>